<name>A0A2H6KCC7_9APIC</name>
<dbReference type="GO" id="GO:0003697">
    <property type="term" value="F:single-stranded DNA binding"/>
    <property type="evidence" value="ECO:0007669"/>
    <property type="project" value="InterPro"/>
</dbReference>
<reference evidence="3 4" key="1">
    <citation type="journal article" date="2017" name="BMC Genomics">
        <title>Whole-genome assembly of Babesia ovata and comparative genomics between closely related pathogens.</title>
        <authorList>
            <person name="Yamagishi J."/>
            <person name="Asada M."/>
            <person name="Hakimi H."/>
            <person name="Tanaka T.Q."/>
            <person name="Sugimoto C."/>
            <person name="Kawazu S."/>
        </authorList>
    </citation>
    <scope>NUCLEOTIDE SEQUENCE [LARGE SCALE GENOMIC DNA]</scope>
    <source>
        <strain evidence="3 4">Miyake</strain>
    </source>
</reference>
<evidence type="ECO:0000313" key="3">
    <source>
        <dbReference type="EMBL" id="GBE60637.1"/>
    </source>
</evidence>
<dbReference type="GeneID" id="39874407"/>
<dbReference type="Proteomes" id="UP000236319">
    <property type="component" value="Unassembled WGS sequence"/>
</dbReference>
<dbReference type="AlphaFoldDB" id="A0A2H6KCC7"/>
<dbReference type="Pfam" id="PF00436">
    <property type="entry name" value="SSB"/>
    <property type="match status" value="1"/>
</dbReference>
<gene>
    <name evidence="3" type="ORF">BOVATA_021300</name>
</gene>
<dbReference type="SUPFAM" id="SSF50249">
    <property type="entry name" value="Nucleic acid-binding proteins"/>
    <property type="match status" value="1"/>
</dbReference>
<evidence type="ECO:0000313" key="4">
    <source>
        <dbReference type="Proteomes" id="UP000236319"/>
    </source>
</evidence>
<organism evidence="3 4">
    <name type="scientific">Babesia ovata</name>
    <dbReference type="NCBI Taxonomy" id="189622"/>
    <lineage>
        <taxon>Eukaryota</taxon>
        <taxon>Sar</taxon>
        <taxon>Alveolata</taxon>
        <taxon>Apicomplexa</taxon>
        <taxon>Aconoidasida</taxon>
        <taxon>Piroplasmida</taxon>
        <taxon>Babesiidae</taxon>
        <taxon>Babesia</taxon>
    </lineage>
</organism>
<dbReference type="InterPro" id="IPR012340">
    <property type="entry name" value="NA-bd_OB-fold"/>
</dbReference>
<dbReference type="OrthoDB" id="363748at2759"/>
<dbReference type="RefSeq" id="XP_028866880.1">
    <property type="nucleotide sequence ID" value="XM_029011047.1"/>
</dbReference>
<comment type="caution">
    <text evidence="3">The sequence shown here is derived from an EMBL/GenBank/DDBJ whole genome shotgun (WGS) entry which is preliminary data.</text>
</comment>
<dbReference type="InterPro" id="IPR000424">
    <property type="entry name" value="Primosome_PriB/ssb"/>
</dbReference>
<evidence type="ECO:0000256" key="1">
    <source>
        <dbReference type="ARBA" id="ARBA00023125"/>
    </source>
</evidence>
<proteinExistence type="predicted"/>
<dbReference type="PROSITE" id="PS50935">
    <property type="entry name" value="SSB"/>
    <property type="match status" value="1"/>
</dbReference>
<keyword evidence="1 2" id="KW-0238">DNA-binding</keyword>
<dbReference type="EMBL" id="BDSA01000002">
    <property type="protein sequence ID" value="GBE60637.1"/>
    <property type="molecule type" value="Genomic_DNA"/>
</dbReference>
<sequence>MVALLARGDCLRLSNSSACTAFVPSSIPVRGSVPCLKSQEDELGAISPVDDEYYKHDAGGYYTDDAPRAPEGMSPSLNNVTLCGRIGFIDQPVSLGNGNKALRLSIATSDVSMSVLFNSLKRGRMGAVRTSWHKVVIYGQGNVDYIQSRARVGELALVVGALSYYTPQTPEGMPYRAKIAEIAVRQRWSGHTFILMPRTAQSGDDYANHPIDGVSDSYGNP</sequence>
<dbReference type="Gene3D" id="2.40.50.140">
    <property type="entry name" value="Nucleic acid-binding proteins"/>
    <property type="match status" value="1"/>
</dbReference>
<accession>A0A2H6KCC7</accession>
<keyword evidence="4" id="KW-1185">Reference proteome</keyword>
<protein>
    <submittedName>
        <fullName evidence="3">Single-stranded DNA-binding protein</fullName>
    </submittedName>
</protein>
<dbReference type="VEuPathDB" id="PiroplasmaDB:BOVATA_021300"/>
<evidence type="ECO:0000256" key="2">
    <source>
        <dbReference type="PROSITE-ProRule" id="PRU00252"/>
    </source>
</evidence>